<proteinExistence type="predicted"/>
<feature type="domain" description="Nudix hydrolase" evidence="1">
    <location>
        <begin position="24"/>
        <end position="61"/>
    </location>
</feature>
<name>A0ABV5YQI4_9ACTN</name>
<gene>
    <name evidence="2" type="ORF">ACFFNX_34665</name>
</gene>
<dbReference type="Gene3D" id="3.90.79.10">
    <property type="entry name" value="Nucleoside Triphosphate Pyrophosphohydrolase"/>
    <property type="match status" value="1"/>
</dbReference>
<organism evidence="2 3">
    <name type="scientific">Actinoallomurus acaciae</name>
    <dbReference type="NCBI Taxonomy" id="502577"/>
    <lineage>
        <taxon>Bacteria</taxon>
        <taxon>Bacillati</taxon>
        <taxon>Actinomycetota</taxon>
        <taxon>Actinomycetes</taxon>
        <taxon>Streptosporangiales</taxon>
        <taxon>Thermomonosporaceae</taxon>
        <taxon>Actinoallomurus</taxon>
    </lineage>
</organism>
<dbReference type="EMBL" id="JBHLZP010000366">
    <property type="protein sequence ID" value="MFB9837329.1"/>
    <property type="molecule type" value="Genomic_DNA"/>
</dbReference>
<dbReference type="InterPro" id="IPR015797">
    <property type="entry name" value="NUDIX_hydrolase-like_dom_sf"/>
</dbReference>
<accession>A0ABV5YQI4</accession>
<protein>
    <submittedName>
        <fullName evidence="2">NUDIX domain-containing protein</fullName>
    </submittedName>
</protein>
<evidence type="ECO:0000259" key="1">
    <source>
        <dbReference type="Pfam" id="PF00293"/>
    </source>
</evidence>
<keyword evidence="3" id="KW-1185">Reference proteome</keyword>
<dbReference type="SUPFAM" id="SSF55811">
    <property type="entry name" value="Nudix"/>
    <property type="match status" value="1"/>
</dbReference>
<feature type="non-terminal residue" evidence="2">
    <location>
        <position position="65"/>
    </location>
</feature>
<sequence length="65" mass="7018">MSEEEFLAAYDPRAYDPVAVAIDVVALTIRDGALHVLLVRRGVPPQEGRWALPGGFVQSGARAEL</sequence>
<dbReference type="Proteomes" id="UP001589627">
    <property type="component" value="Unassembled WGS sequence"/>
</dbReference>
<dbReference type="RefSeq" id="WP_378210141.1">
    <property type="nucleotide sequence ID" value="NZ_JBHLZP010000366.1"/>
</dbReference>
<dbReference type="Pfam" id="PF00293">
    <property type="entry name" value="NUDIX"/>
    <property type="match status" value="1"/>
</dbReference>
<evidence type="ECO:0000313" key="2">
    <source>
        <dbReference type="EMBL" id="MFB9837329.1"/>
    </source>
</evidence>
<comment type="caution">
    <text evidence="2">The sequence shown here is derived from an EMBL/GenBank/DDBJ whole genome shotgun (WGS) entry which is preliminary data.</text>
</comment>
<evidence type="ECO:0000313" key="3">
    <source>
        <dbReference type="Proteomes" id="UP001589627"/>
    </source>
</evidence>
<dbReference type="InterPro" id="IPR000086">
    <property type="entry name" value="NUDIX_hydrolase_dom"/>
</dbReference>
<reference evidence="2 3" key="1">
    <citation type="submission" date="2024-09" db="EMBL/GenBank/DDBJ databases">
        <authorList>
            <person name="Sun Q."/>
            <person name="Mori K."/>
        </authorList>
    </citation>
    <scope>NUCLEOTIDE SEQUENCE [LARGE SCALE GENOMIC DNA]</scope>
    <source>
        <strain evidence="2 3">TBRC 0563</strain>
    </source>
</reference>